<dbReference type="AlphaFoldDB" id="C7Q314"/>
<dbReference type="eggNOG" id="ENOG502ZT07">
    <property type="taxonomic scope" value="Bacteria"/>
</dbReference>
<dbReference type="HOGENOM" id="CLU_2435456_0_0_11"/>
<accession>C7Q314</accession>
<dbReference type="KEGG" id="cai:Caci_2997"/>
<organism evidence="1 2">
    <name type="scientific">Catenulispora acidiphila (strain DSM 44928 / JCM 14897 / NBRC 102108 / NRRL B-24433 / ID139908)</name>
    <dbReference type="NCBI Taxonomy" id="479433"/>
    <lineage>
        <taxon>Bacteria</taxon>
        <taxon>Bacillati</taxon>
        <taxon>Actinomycetota</taxon>
        <taxon>Actinomycetes</taxon>
        <taxon>Catenulisporales</taxon>
        <taxon>Catenulisporaceae</taxon>
        <taxon>Catenulispora</taxon>
    </lineage>
</organism>
<evidence type="ECO:0000313" key="2">
    <source>
        <dbReference type="Proteomes" id="UP000000851"/>
    </source>
</evidence>
<sequence>MPIGYDHETSGLAFIADTCEDCGEPLYFSGCDAPGCTGFGCQDCGTGCDLDFMGDDGTCAQAIAEEDQEDHDERINAERAVFGLSPIEGA</sequence>
<keyword evidence="2" id="KW-1185">Reference proteome</keyword>
<dbReference type="Proteomes" id="UP000000851">
    <property type="component" value="Chromosome"/>
</dbReference>
<proteinExistence type="predicted"/>
<evidence type="ECO:0000313" key="1">
    <source>
        <dbReference type="EMBL" id="ACU71906.1"/>
    </source>
</evidence>
<reference evidence="1 2" key="1">
    <citation type="journal article" date="2009" name="Stand. Genomic Sci.">
        <title>Complete genome sequence of Catenulispora acidiphila type strain (ID 139908).</title>
        <authorList>
            <person name="Copeland A."/>
            <person name="Lapidus A."/>
            <person name="Glavina Del Rio T."/>
            <person name="Nolan M."/>
            <person name="Lucas S."/>
            <person name="Chen F."/>
            <person name="Tice H."/>
            <person name="Cheng J.F."/>
            <person name="Bruce D."/>
            <person name="Goodwin L."/>
            <person name="Pitluck S."/>
            <person name="Mikhailova N."/>
            <person name="Pati A."/>
            <person name="Ivanova N."/>
            <person name="Mavromatis K."/>
            <person name="Chen A."/>
            <person name="Palaniappan K."/>
            <person name="Chain P."/>
            <person name="Land M."/>
            <person name="Hauser L."/>
            <person name="Chang Y.J."/>
            <person name="Jeffries C.D."/>
            <person name="Chertkov O."/>
            <person name="Brettin T."/>
            <person name="Detter J.C."/>
            <person name="Han C."/>
            <person name="Ali Z."/>
            <person name="Tindall B.J."/>
            <person name="Goker M."/>
            <person name="Bristow J."/>
            <person name="Eisen J.A."/>
            <person name="Markowitz V."/>
            <person name="Hugenholtz P."/>
            <person name="Kyrpides N.C."/>
            <person name="Klenk H.P."/>
        </authorList>
    </citation>
    <scope>NUCLEOTIDE SEQUENCE [LARGE SCALE GENOMIC DNA]</scope>
    <source>
        <strain evidence="2">DSM 44928 / JCM 14897 / NBRC 102108 / NRRL B-24433 / ID139908</strain>
    </source>
</reference>
<dbReference type="RefSeq" id="WP_012787199.1">
    <property type="nucleotide sequence ID" value="NC_013131.1"/>
</dbReference>
<dbReference type="OrthoDB" id="9909649at2"/>
<name>C7Q314_CATAD</name>
<dbReference type="InParanoid" id="C7Q314"/>
<dbReference type="STRING" id="479433.Caci_2997"/>
<protein>
    <submittedName>
        <fullName evidence="1">Uncharacterized protein</fullName>
    </submittedName>
</protein>
<dbReference type="EMBL" id="CP001700">
    <property type="protein sequence ID" value="ACU71906.1"/>
    <property type="molecule type" value="Genomic_DNA"/>
</dbReference>
<gene>
    <name evidence="1" type="ordered locus">Caci_2997</name>
</gene>